<feature type="region of interest" description="Disordered" evidence="6">
    <location>
        <begin position="377"/>
        <end position="399"/>
    </location>
</feature>
<feature type="region of interest" description="Disordered" evidence="6">
    <location>
        <begin position="203"/>
        <end position="301"/>
    </location>
</feature>
<reference evidence="8 9" key="1">
    <citation type="journal article" date="2010" name="Nat. Biotechnol.">
        <title>Genome sequence of the model mushroom Schizophyllum commune.</title>
        <authorList>
            <person name="Ohm R.A."/>
            <person name="de Jong J.F."/>
            <person name="Lugones L.G."/>
            <person name="Aerts A."/>
            <person name="Kothe E."/>
            <person name="Stajich J.E."/>
            <person name="de Vries R.P."/>
            <person name="Record E."/>
            <person name="Levasseur A."/>
            <person name="Baker S.E."/>
            <person name="Bartholomew K.A."/>
            <person name="Coutinho P.M."/>
            <person name="Erdmann S."/>
            <person name="Fowler T.J."/>
            <person name="Gathman A.C."/>
            <person name="Lombard V."/>
            <person name="Henrissat B."/>
            <person name="Knabe N."/>
            <person name="Kuees U."/>
            <person name="Lilly W.W."/>
            <person name="Lindquist E."/>
            <person name="Lucas S."/>
            <person name="Magnuson J.K."/>
            <person name="Piumi F."/>
            <person name="Raudaskoski M."/>
            <person name="Salamov A."/>
            <person name="Schmutz J."/>
            <person name="Schwarze F.W.M.R."/>
            <person name="vanKuyk P.A."/>
            <person name="Horton J.S."/>
            <person name="Grigoriev I.V."/>
            <person name="Woesten H.A.B."/>
        </authorList>
    </citation>
    <scope>NUCLEOTIDE SEQUENCE [LARGE SCALE GENOMIC DNA]</scope>
    <source>
        <strain evidence="9">H4-8 / FGSC 9210</strain>
    </source>
</reference>
<sequence>MSATKLNKDGAKAQSLAELKNGKVVFKQKPMSLEQNSETLQEIIAFRDMLSARAEASEPPLTEIPDDHKPVIAKLSFESDKTLTALCKHIQHTLLPPPDDEDDADPTTSDLARLVPLSAIEAVVKRVASRVNYGLEAPDGCKPPASACAWRWEISQDYKDWLPKNIREKADVRRQDRLQAKNELQTVFSALPADEQASILHLKNAPKPHTPSGDVSPAKQAVKAEEDADATPRPSASPSKAESSEREKQEKAAAKAERERKQAEAHDKSRSLMANFFSKKPAAAKPPLNSQPEAGSSQTDFEKTFKPFLVKKDTTLAPVNWFLEPKRARGTEDDVIVIDEDERGHEPMEVDIPPVSQEELERMTPRERLQDSLKRMPEALNPSLLPRGRPRPPGPKSFSRVSVRDIMTRMSEAEVTDDAPTVRRLRAKLQDRCAIPAKVLIFHTDSRPGYYGTWTRASDVIGPRTPLARDANQHDYGYDSGEEWEDEPVEADNVDEDDEEGVDEEEDSDADSWLVDDDDEEVEPGTPIDEREGEEEVFGIEFSSNAAHKRKAEDTKVGKAPKKKKIMPLVPFAKGPFYEQEVGHCEYEPFAAYRIQLFNDTPFPVDPFTYVSTAVEDMKRSKAPAPMPAVSTSSGPFLVPPLPDHVKASATTAPTASSSSAPPKPSALAPKNPFPDAHLPYLLATIQTMQAKSVTALVEKIHADLQEHKVRKNAIEAKIREVAEKSAQGKVWVLKAGVVGNGQAVAV</sequence>
<evidence type="ECO:0000259" key="7">
    <source>
        <dbReference type="Pfam" id="PF12253"/>
    </source>
</evidence>
<dbReference type="PANTHER" id="PTHR15272">
    <property type="entry name" value="CHROMATIN ASSEMBLY FACTOR 1 SUBUNIT A CAF-1 SUBUNIT A"/>
    <property type="match status" value="1"/>
</dbReference>
<keyword evidence="9" id="KW-1185">Reference proteome</keyword>
<dbReference type="GO" id="GO:0005634">
    <property type="term" value="C:nucleus"/>
    <property type="evidence" value="ECO:0007669"/>
    <property type="project" value="UniProtKB-SubCell"/>
</dbReference>
<dbReference type="VEuPathDB" id="FungiDB:SCHCODRAFT_02483416"/>
<feature type="compositionally biased region" description="Acidic residues" evidence="6">
    <location>
        <begin position="480"/>
        <end position="523"/>
    </location>
</feature>
<dbReference type="Pfam" id="PF12253">
    <property type="entry name" value="CAF1A_dimeriz"/>
    <property type="match status" value="1"/>
</dbReference>
<keyword evidence="2" id="KW-0227">DNA damage</keyword>
<comment type="subcellular location">
    <subcellularLocation>
        <location evidence="1">Nucleus</location>
    </subcellularLocation>
</comment>
<dbReference type="OMA" id="KGPCWES"/>
<organism evidence="9">
    <name type="scientific">Schizophyllum commune (strain H4-8 / FGSC 9210)</name>
    <name type="common">Split gill fungus</name>
    <dbReference type="NCBI Taxonomy" id="578458"/>
    <lineage>
        <taxon>Eukaryota</taxon>
        <taxon>Fungi</taxon>
        <taxon>Dikarya</taxon>
        <taxon>Basidiomycota</taxon>
        <taxon>Agaricomycotina</taxon>
        <taxon>Agaricomycetes</taxon>
        <taxon>Agaricomycetidae</taxon>
        <taxon>Agaricales</taxon>
        <taxon>Schizophyllaceae</taxon>
        <taxon>Schizophyllum</taxon>
    </lineage>
</organism>
<dbReference type="InParanoid" id="D8PWL3"/>
<feature type="compositionally biased region" description="Basic and acidic residues" evidence="6">
    <location>
        <begin position="242"/>
        <end position="270"/>
    </location>
</feature>
<dbReference type="AlphaFoldDB" id="D8PWL3"/>
<keyword evidence="3" id="KW-0234">DNA repair</keyword>
<dbReference type="PANTHER" id="PTHR15272:SF0">
    <property type="entry name" value="CHROMATIN ASSEMBLY FACTOR 1 SUBUNIT A"/>
    <property type="match status" value="1"/>
</dbReference>
<feature type="compositionally biased region" description="Polar residues" evidence="6">
    <location>
        <begin position="288"/>
        <end position="299"/>
    </location>
</feature>
<dbReference type="GO" id="GO:0033186">
    <property type="term" value="C:CAF-1 complex"/>
    <property type="evidence" value="ECO:0007669"/>
    <property type="project" value="TreeGrafter"/>
</dbReference>
<dbReference type="GO" id="GO:0006334">
    <property type="term" value="P:nucleosome assembly"/>
    <property type="evidence" value="ECO:0007669"/>
    <property type="project" value="TreeGrafter"/>
</dbReference>
<evidence type="ECO:0000256" key="2">
    <source>
        <dbReference type="ARBA" id="ARBA00022763"/>
    </source>
</evidence>
<dbReference type="eggNOG" id="ENOG502RY5G">
    <property type="taxonomic scope" value="Eukaryota"/>
</dbReference>
<keyword evidence="4" id="KW-0539">Nucleus</keyword>
<evidence type="ECO:0000256" key="1">
    <source>
        <dbReference type="ARBA" id="ARBA00004123"/>
    </source>
</evidence>
<evidence type="ECO:0000256" key="3">
    <source>
        <dbReference type="ARBA" id="ARBA00023204"/>
    </source>
</evidence>
<keyword evidence="5" id="KW-0175">Coiled coil</keyword>
<feature type="region of interest" description="Disordered" evidence="6">
    <location>
        <begin position="463"/>
        <end position="528"/>
    </location>
</feature>
<dbReference type="EMBL" id="GL377303">
    <property type="protein sequence ID" value="EFJ01059.1"/>
    <property type="molecule type" value="Genomic_DNA"/>
</dbReference>
<feature type="compositionally biased region" description="Low complexity" evidence="6">
    <location>
        <begin position="648"/>
        <end position="670"/>
    </location>
</feature>
<evidence type="ECO:0000313" key="8">
    <source>
        <dbReference type="EMBL" id="EFJ01059.1"/>
    </source>
</evidence>
<proteinExistence type="predicted"/>
<dbReference type="GO" id="GO:0006281">
    <property type="term" value="P:DNA repair"/>
    <property type="evidence" value="ECO:0007669"/>
    <property type="project" value="UniProtKB-KW"/>
</dbReference>
<dbReference type="InterPro" id="IPR022043">
    <property type="entry name" value="CAF1A_DD"/>
</dbReference>
<feature type="region of interest" description="Disordered" evidence="6">
    <location>
        <begin position="641"/>
        <end position="670"/>
    </location>
</feature>
<dbReference type="Proteomes" id="UP000007431">
    <property type="component" value="Unassembled WGS sequence"/>
</dbReference>
<feature type="compositionally biased region" description="Low complexity" evidence="6">
    <location>
        <begin position="232"/>
        <end position="241"/>
    </location>
</feature>
<dbReference type="STRING" id="578458.D8PWL3"/>
<gene>
    <name evidence="8" type="ORF">SCHCODRAFT_81333</name>
</gene>
<evidence type="ECO:0000256" key="5">
    <source>
        <dbReference type="SAM" id="Coils"/>
    </source>
</evidence>
<protein>
    <recommendedName>
        <fullName evidence="7">Chromatin assembly factor 1 subunit A dimerization domain-containing protein</fullName>
    </recommendedName>
</protein>
<name>D8PWL3_SCHCM</name>
<evidence type="ECO:0000313" key="9">
    <source>
        <dbReference type="Proteomes" id="UP000007431"/>
    </source>
</evidence>
<feature type="domain" description="Chromatin assembly factor 1 subunit A dimerization" evidence="7">
    <location>
        <begin position="438"/>
        <end position="509"/>
    </location>
</feature>
<accession>D8PWL3</accession>
<feature type="coiled-coil region" evidence="5">
    <location>
        <begin position="698"/>
        <end position="725"/>
    </location>
</feature>
<evidence type="ECO:0000256" key="6">
    <source>
        <dbReference type="SAM" id="MobiDB-lite"/>
    </source>
</evidence>
<dbReference type="HOGENOM" id="CLU_012467_0_0_1"/>
<evidence type="ECO:0000256" key="4">
    <source>
        <dbReference type="ARBA" id="ARBA00023242"/>
    </source>
</evidence>